<dbReference type="PROSITE" id="PS00198">
    <property type="entry name" value="4FE4S_FER_1"/>
    <property type="match status" value="1"/>
</dbReference>
<feature type="transmembrane region" description="Helical" evidence="7">
    <location>
        <begin position="137"/>
        <end position="157"/>
    </location>
</feature>
<evidence type="ECO:0000256" key="1">
    <source>
        <dbReference type="ARBA" id="ARBA00022448"/>
    </source>
</evidence>
<evidence type="ECO:0000256" key="5">
    <source>
        <dbReference type="ARBA" id="ARBA00023004"/>
    </source>
</evidence>
<feature type="transmembrane region" description="Helical" evidence="7">
    <location>
        <begin position="21"/>
        <end position="40"/>
    </location>
</feature>
<feature type="domain" description="4Fe-4S ferredoxin-type" evidence="8">
    <location>
        <begin position="264"/>
        <end position="294"/>
    </location>
</feature>
<dbReference type="Proteomes" id="UP000018227">
    <property type="component" value="Unassembled WGS sequence"/>
</dbReference>
<dbReference type="GO" id="GO:0046872">
    <property type="term" value="F:metal ion binding"/>
    <property type="evidence" value="ECO:0007669"/>
    <property type="project" value="UniProtKB-KW"/>
</dbReference>
<feature type="transmembrane region" description="Helical" evidence="7">
    <location>
        <begin position="89"/>
        <end position="117"/>
    </location>
</feature>
<evidence type="ECO:0000256" key="2">
    <source>
        <dbReference type="ARBA" id="ARBA00022485"/>
    </source>
</evidence>
<proteinExistence type="predicted"/>
<evidence type="ECO:0000313" key="10">
    <source>
        <dbReference type="Proteomes" id="UP000018227"/>
    </source>
</evidence>
<dbReference type="AlphaFoldDB" id="V2Y4Z4"/>
<evidence type="ECO:0000313" key="9">
    <source>
        <dbReference type="EMBL" id="ESL04038.1"/>
    </source>
</evidence>
<dbReference type="Gene3D" id="3.30.70.20">
    <property type="match status" value="2"/>
</dbReference>
<dbReference type="PANTHER" id="PTHR30176">
    <property type="entry name" value="FERREDOXIN-TYPE PROTEIN NAPH"/>
    <property type="match status" value="1"/>
</dbReference>
<evidence type="ECO:0000256" key="4">
    <source>
        <dbReference type="ARBA" id="ARBA00022982"/>
    </source>
</evidence>
<keyword evidence="6" id="KW-0411">Iron-sulfur</keyword>
<dbReference type="InterPro" id="IPR017896">
    <property type="entry name" value="4Fe4S_Fe-S-bd"/>
</dbReference>
<dbReference type="STRING" id="592026.GCWU0000282_000758"/>
<name>V2Y4Z4_9FIRM</name>
<organism evidence="9 10">
    <name type="scientific">Catonella morbi ATCC 51271</name>
    <dbReference type="NCBI Taxonomy" id="592026"/>
    <lineage>
        <taxon>Bacteria</taxon>
        <taxon>Bacillati</taxon>
        <taxon>Bacillota</taxon>
        <taxon>Clostridia</taxon>
        <taxon>Lachnospirales</taxon>
        <taxon>Lachnospiraceae</taxon>
        <taxon>Catonella</taxon>
    </lineage>
</organism>
<dbReference type="InterPro" id="IPR051684">
    <property type="entry name" value="Electron_Trans/Redox"/>
</dbReference>
<dbReference type="eggNOG" id="COG0348">
    <property type="taxonomic scope" value="Bacteria"/>
</dbReference>
<dbReference type="SUPFAM" id="SSF54862">
    <property type="entry name" value="4Fe-4S ferredoxins"/>
    <property type="match status" value="1"/>
</dbReference>
<sequence>MNTVEKKVVNKKKKKGSFKDFVKSRTMVQMIATLLTNIHLPNFFKGTLYQGKGKIACVPGLNCYSCPGATGACPIGSFQAVVGSRDFSLAYYVTGIIIFFGVMLGRFICGFLCPFGWFQDMLHKIPTKKFSTKKLKFLTYLKYIILLVAVIILPTFLNNKAGLASPYFCKYICPQGILEGGIPLSIANPAIRATLGKLFTWKLCILITVIILSILVYRPFCKWICPLGALYALFNKVSLLHYNVDFNKCVSCGKCAKTCKMDVDITKNDAHMECIRCGECVKVCPTKAISVNWGPEKMKLLEKARELNKNKTTKNEN</sequence>
<dbReference type="GO" id="GO:0051539">
    <property type="term" value="F:4 iron, 4 sulfur cluster binding"/>
    <property type="evidence" value="ECO:0007669"/>
    <property type="project" value="UniProtKB-KW"/>
</dbReference>
<feature type="domain" description="4Fe-4S ferredoxin-type" evidence="8">
    <location>
        <begin position="240"/>
        <end position="263"/>
    </location>
</feature>
<keyword evidence="2" id="KW-0004">4Fe-4S</keyword>
<keyword evidence="7" id="KW-1133">Transmembrane helix</keyword>
<dbReference type="EMBL" id="ACIL03000006">
    <property type="protein sequence ID" value="ESL04038.1"/>
    <property type="molecule type" value="Genomic_DNA"/>
</dbReference>
<dbReference type="PROSITE" id="PS51379">
    <property type="entry name" value="4FE4S_FER_2"/>
    <property type="match status" value="2"/>
</dbReference>
<keyword evidence="7" id="KW-0472">Membrane</keyword>
<evidence type="ECO:0000259" key="8">
    <source>
        <dbReference type="PROSITE" id="PS51379"/>
    </source>
</evidence>
<dbReference type="InterPro" id="IPR017900">
    <property type="entry name" value="4Fe4S_Fe_S_CS"/>
</dbReference>
<keyword evidence="5" id="KW-0408">Iron</keyword>
<gene>
    <name evidence="9" type="ORF">GCWU0000282_000758</name>
</gene>
<evidence type="ECO:0000256" key="3">
    <source>
        <dbReference type="ARBA" id="ARBA00022723"/>
    </source>
</evidence>
<keyword evidence="4" id="KW-0249">Electron transport</keyword>
<dbReference type="GO" id="GO:0005886">
    <property type="term" value="C:plasma membrane"/>
    <property type="evidence" value="ECO:0007669"/>
    <property type="project" value="TreeGrafter"/>
</dbReference>
<reference evidence="9 10" key="1">
    <citation type="submission" date="2013-06" db="EMBL/GenBank/DDBJ databases">
        <authorList>
            <person name="Weinstock G."/>
            <person name="Sodergren E."/>
            <person name="Clifton S."/>
            <person name="Fulton L."/>
            <person name="Fulton B."/>
            <person name="Courtney L."/>
            <person name="Fronick C."/>
            <person name="Harrison M."/>
            <person name="Strong C."/>
            <person name="Farmer C."/>
            <person name="Delahaunty K."/>
            <person name="Markovic C."/>
            <person name="Hall O."/>
            <person name="Minx P."/>
            <person name="Tomlinson C."/>
            <person name="Mitreva M."/>
            <person name="Nelson J."/>
            <person name="Hou S."/>
            <person name="Wollam A."/>
            <person name="Pepin K.H."/>
            <person name="Johnson M."/>
            <person name="Bhonagiri V."/>
            <person name="Nash W.E."/>
            <person name="Warren W."/>
            <person name="Chinwalla A."/>
            <person name="Mardis E.R."/>
            <person name="Wilson R.K."/>
        </authorList>
    </citation>
    <scope>NUCLEOTIDE SEQUENCE [LARGE SCALE GENOMIC DNA]</scope>
    <source>
        <strain evidence="9 10">ATCC 51271</strain>
    </source>
</reference>
<keyword evidence="10" id="KW-1185">Reference proteome</keyword>
<accession>V2Y4Z4</accession>
<feature type="transmembrane region" description="Helical" evidence="7">
    <location>
        <begin position="198"/>
        <end position="217"/>
    </location>
</feature>
<dbReference type="HOGENOM" id="CLU_033147_1_0_9"/>
<evidence type="ECO:0000256" key="7">
    <source>
        <dbReference type="SAM" id="Phobius"/>
    </source>
</evidence>
<comment type="caution">
    <text evidence="9">The sequence shown here is derived from an EMBL/GenBank/DDBJ whole genome shotgun (WGS) entry which is preliminary data.</text>
</comment>
<keyword evidence="7" id="KW-0812">Transmembrane</keyword>
<dbReference type="Pfam" id="PF00037">
    <property type="entry name" value="Fer4"/>
    <property type="match status" value="1"/>
</dbReference>
<dbReference type="PANTHER" id="PTHR30176:SF3">
    <property type="entry name" value="FERREDOXIN-TYPE PROTEIN NAPH"/>
    <property type="match status" value="1"/>
</dbReference>
<keyword evidence="1" id="KW-0813">Transport</keyword>
<evidence type="ECO:0000256" key="6">
    <source>
        <dbReference type="ARBA" id="ARBA00023014"/>
    </source>
</evidence>
<protein>
    <submittedName>
        <fullName evidence="9">4Fe-4S binding domain protein</fullName>
    </submittedName>
</protein>
<keyword evidence="3" id="KW-0479">Metal-binding</keyword>
<dbReference type="Pfam" id="PF12801">
    <property type="entry name" value="Fer4_5"/>
    <property type="match status" value="3"/>
</dbReference>